<dbReference type="Pfam" id="PF05678">
    <property type="entry name" value="VQ"/>
    <property type="match status" value="1"/>
</dbReference>
<feature type="compositionally biased region" description="Polar residues" evidence="1">
    <location>
        <begin position="90"/>
        <end position="104"/>
    </location>
</feature>
<dbReference type="AlphaFoldDB" id="A0AAN7LWF5"/>
<protein>
    <recommendedName>
        <fullName evidence="2">VQ domain-containing protein</fullName>
    </recommendedName>
</protein>
<dbReference type="PANTHER" id="PTHR33783:SF1">
    <property type="entry name" value="PROTEIN HAIKU1"/>
    <property type="match status" value="1"/>
</dbReference>
<accession>A0AAN7LWF5</accession>
<evidence type="ECO:0000259" key="2">
    <source>
        <dbReference type="Pfam" id="PF05678"/>
    </source>
</evidence>
<dbReference type="PANTHER" id="PTHR33783">
    <property type="entry name" value="PROTEIN HAIKU1"/>
    <property type="match status" value="1"/>
</dbReference>
<evidence type="ECO:0000313" key="4">
    <source>
        <dbReference type="Proteomes" id="UP001346149"/>
    </source>
</evidence>
<gene>
    <name evidence="3" type="ORF">SAY86_029424</name>
</gene>
<name>A0AAN7LWF5_TRANT</name>
<organism evidence="3 4">
    <name type="scientific">Trapa natans</name>
    <name type="common">Water chestnut</name>
    <dbReference type="NCBI Taxonomy" id="22666"/>
    <lineage>
        <taxon>Eukaryota</taxon>
        <taxon>Viridiplantae</taxon>
        <taxon>Streptophyta</taxon>
        <taxon>Embryophyta</taxon>
        <taxon>Tracheophyta</taxon>
        <taxon>Spermatophyta</taxon>
        <taxon>Magnoliopsida</taxon>
        <taxon>eudicotyledons</taxon>
        <taxon>Gunneridae</taxon>
        <taxon>Pentapetalae</taxon>
        <taxon>rosids</taxon>
        <taxon>malvids</taxon>
        <taxon>Myrtales</taxon>
        <taxon>Lythraceae</taxon>
        <taxon>Trapa</taxon>
    </lineage>
</organism>
<proteinExistence type="predicted"/>
<evidence type="ECO:0000256" key="1">
    <source>
        <dbReference type="SAM" id="MobiDB-lite"/>
    </source>
</evidence>
<dbReference type="InterPro" id="IPR008889">
    <property type="entry name" value="VQ"/>
</dbReference>
<dbReference type="PRINTS" id="PR01217">
    <property type="entry name" value="PRICHEXTENSN"/>
</dbReference>
<feature type="region of interest" description="Disordered" evidence="1">
    <location>
        <begin position="125"/>
        <end position="145"/>
    </location>
</feature>
<reference evidence="3 4" key="1">
    <citation type="journal article" date="2023" name="Hortic Res">
        <title>Pangenome of water caltrop reveals structural variations and asymmetric subgenome divergence after allopolyploidization.</title>
        <authorList>
            <person name="Zhang X."/>
            <person name="Chen Y."/>
            <person name="Wang L."/>
            <person name="Yuan Y."/>
            <person name="Fang M."/>
            <person name="Shi L."/>
            <person name="Lu R."/>
            <person name="Comes H.P."/>
            <person name="Ma Y."/>
            <person name="Chen Y."/>
            <person name="Huang G."/>
            <person name="Zhou Y."/>
            <person name="Zheng Z."/>
            <person name="Qiu Y."/>
        </authorList>
    </citation>
    <scope>NUCLEOTIDE SEQUENCE [LARGE SCALE GENOMIC DNA]</scope>
    <source>
        <strain evidence="3">F231</strain>
    </source>
</reference>
<dbReference type="InterPro" id="IPR039612">
    <property type="entry name" value="VQ_5/9/14"/>
</dbReference>
<evidence type="ECO:0000313" key="3">
    <source>
        <dbReference type="EMBL" id="KAK4797098.1"/>
    </source>
</evidence>
<dbReference type="Proteomes" id="UP001346149">
    <property type="component" value="Unassembled WGS sequence"/>
</dbReference>
<keyword evidence="4" id="KW-1185">Reference proteome</keyword>
<feature type="domain" description="VQ" evidence="2">
    <location>
        <begin position="106"/>
        <end position="131"/>
    </location>
</feature>
<dbReference type="EMBL" id="JAXQNO010000006">
    <property type="protein sequence ID" value="KAK4797098.1"/>
    <property type="molecule type" value="Genomic_DNA"/>
</dbReference>
<comment type="caution">
    <text evidence="3">The sequence shown here is derived from an EMBL/GenBank/DDBJ whole genome shotgun (WGS) entry which is preliminary data.</text>
</comment>
<feature type="region of interest" description="Disordered" evidence="1">
    <location>
        <begin position="75"/>
        <end position="104"/>
    </location>
</feature>
<sequence length="369" mass="40673">MKCSSSLTSGAAGLRWSRLISSPLLSNFRPRAWDFPTPTLNFSPSRYRNSFEKEAEEIIMDNSKTKHNIDHLGVNKTGKNIRKSPLHQPSFLNGTNTANNNPMRQQPQVYNISKNDFRSVVQQLTGSPSHDLMPRPPYPPKSQSLRLQKIRPPPLPPINRPHMPLPLRVPTPQPPPPVPYNDYPRPAQFGGPLPHHHAPAIPVAGPPGDPYSLTPTESPVQAYMRYLQASMFEPSPVGNPTMPLPQPRALGPMPTPPPHQPMLSSGTLPNPTANFHPYMNVPAFLPSPTSQFLLPSPPSSYLNLLSPRSPYPLLSPGVQFPPLSPNFSFSPLAQSGILGRGPRPPPSPGIMFPLSPGFFTIPSPRWRDQ</sequence>